<protein>
    <recommendedName>
        <fullName evidence="1">BFN domain-containing protein</fullName>
    </recommendedName>
</protein>
<evidence type="ECO:0000259" key="1">
    <source>
        <dbReference type="PROSITE" id="PS51658"/>
    </source>
</evidence>
<name>A0A0B5BAR2_9BACT</name>
<dbReference type="InterPro" id="IPR003729">
    <property type="entry name" value="Bi_nuclease_dom"/>
</dbReference>
<proteinExistence type="predicted"/>
<dbReference type="PROSITE" id="PS51658">
    <property type="entry name" value="BFN"/>
    <property type="match status" value="1"/>
</dbReference>
<dbReference type="EMBL" id="CP009788">
    <property type="protein sequence ID" value="AJE03667.1"/>
    <property type="molecule type" value="Genomic_DNA"/>
</dbReference>
<reference evidence="2 3" key="1">
    <citation type="journal article" date="2015" name="Genome Announc.">
        <title>Complete Genome of Geobacter pickeringii G13T, a Metal-Reducing Isolate from Sedimentary Kaolin Deposits.</title>
        <authorList>
            <person name="Badalamenti J.P."/>
            <person name="Bond D.R."/>
        </authorList>
    </citation>
    <scope>NUCLEOTIDE SEQUENCE [LARGE SCALE GENOMIC DNA]</scope>
    <source>
        <strain evidence="2 3">G13</strain>
    </source>
</reference>
<dbReference type="InterPro" id="IPR036104">
    <property type="entry name" value="BFN_sf"/>
</dbReference>
<gene>
    <name evidence="2" type="ORF">GPICK_10185</name>
</gene>
<keyword evidence="3" id="KW-1185">Reference proteome</keyword>
<dbReference type="Gene3D" id="3.10.690.10">
    <property type="entry name" value="Bifunctional nuclease domain"/>
    <property type="match status" value="1"/>
</dbReference>
<organism evidence="2 3">
    <name type="scientific">Geobacter pickeringii</name>
    <dbReference type="NCBI Taxonomy" id="345632"/>
    <lineage>
        <taxon>Bacteria</taxon>
        <taxon>Pseudomonadati</taxon>
        <taxon>Thermodesulfobacteriota</taxon>
        <taxon>Desulfuromonadia</taxon>
        <taxon>Geobacterales</taxon>
        <taxon>Geobacteraceae</taxon>
        <taxon>Geobacter</taxon>
    </lineage>
</organism>
<dbReference type="SUPFAM" id="SSF103256">
    <property type="entry name" value="Hypothetical protein TM0160"/>
    <property type="match status" value="1"/>
</dbReference>
<dbReference type="HOGENOM" id="CLU_096111_2_2_7"/>
<dbReference type="GO" id="GO:0004518">
    <property type="term" value="F:nuclease activity"/>
    <property type="evidence" value="ECO:0007669"/>
    <property type="project" value="InterPro"/>
</dbReference>
<accession>A0A0B5BAR2</accession>
<feature type="domain" description="BFN" evidence="1">
    <location>
        <begin position="1"/>
        <end position="130"/>
    </location>
</feature>
<dbReference type="Pfam" id="PF02577">
    <property type="entry name" value="BFN_dom"/>
    <property type="match status" value="1"/>
</dbReference>
<dbReference type="AlphaFoldDB" id="A0A0B5BAR2"/>
<dbReference type="KEGG" id="gpi:GPICK_10185"/>
<sequence>MSIYGFALDSIAHMPVVILKDAEEANTLPLWLSSTDALSMVAELVRNDASAKSDRKDLLAALLAHLGTEVAEIAIDDMKEGLVTASVSLELNGEMVKLGVRTSEALVLALKHSLPVMVASRLLEDSPLASGDSGERFTKLDERRFVDFLENLDPADLGKYPM</sequence>
<evidence type="ECO:0000313" key="2">
    <source>
        <dbReference type="EMBL" id="AJE03667.1"/>
    </source>
</evidence>
<dbReference type="Proteomes" id="UP000057609">
    <property type="component" value="Chromosome"/>
</dbReference>
<evidence type="ECO:0000313" key="3">
    <source>
        <dbReference type="Proteomes" id="UP000057609"/>
    </source>
</evidence>
<dbReference type="STRING" id="345632.GPICK_10185"/>